<keyword evidence="6 10" id="KW-0328">Glycosyltransferase</keyword>
<comment type="catalytic activity">
    <reaction evidence="1 10">
        <text>Transfers a segment of a (1-&gt;4)-alpha-D-glucan chain to a primary hydroxy group in a similar glucan chain.</text>
        <dbReference type="EC" id="2.4.1.18"/>
    </reaction>
</comment>
<dbReference type="CDD" id="cd02855">
    <property type="entry name" value="E_set_GBE_prok_N"/>
    <property type="match status" value="1"/>
</dbReference>
<evidence type="ECO:0000256" key="6">
    <source>
        <dbReference type="ARBA" id="ARBA00022676"/>
    </source>
</evidence>
<proteinExistence type="inferred from homology"/>
<dbReference type="InterPro" id="IPR006048">
    <property type="entry name" value="A-amylase/branching_C"/>
</dbReference>
<dbReference type="Pfam" id="PF22019">
    <property type="entry name" value="GlgB_N"/>
    <property type="match status" value="1"/>
</dbReference>
<dbReference type="HAMAP" id="MF_00685">
    <property type="entry name" value="GlgB"/>
    <property type="match status" value="1"/>
</dbReference>
<evidence type="ECO:0000256" key="9">
    <source>
        <dbReference type="ARBA" id="ARBA00023277"/>
    </source>
</evidence>
<evidence type="ECO:0000256" key="10">
    <source>
        <dbReference type="HAMAP-Rule" id="MF_00685"/>
    </source>
</evidence>
<gene>
    <name evidence="10 13" type="primary">glgB</name>
    <name evidence="13" type="ORF">NITINOP_0017</name>
</gene>
<keyword evidence="14" id="KW-1185">Reference proteome</keyword>
<organism evidence="13 14">
    <name type="scientific">Candidatus Nitrospira inopinata</name>
    <dbReference type="NCBI Taxonomy" id="1715989"/>
    <lineage>
        <taxon>Bacteria</taxon>
        <taxon>Pseudomonadati</taxon>
        <taxon>Nitrospirota</taxon>
        <taxon>Nitrospiria</taxon>
        <taxon>Nitrospirales</taxon>
        <taxon>Nitrospiraceae</taxon>
        <taxon>Nitrospira</taxon>
    </lineage>
</organism>
<dbReference type="Gene3D" id="3.20.20.80">
    <property type="entry name" value="Glycosidases"/>
    <property type="match status" value="1"/>
</dbReference>
<evidence type="ECO:0000256" key="7">
    <source>
        <dbReference type="ARBA" id="ARBA00022679"/>
    </source>
</evidence>
<dbReference type="KEGG" id="nio:NITINOP_0017"/>
<comment type="function">
    <text evidence="2 10">Catalyzes the formation of the alpha-1,6-glucosidic linkages in glycogen by scission of a 1,4-alpha-linked oligosaccharide from growing alpha-1,4-glucan chains and the subsequent attachment of the oligosaccharide to the alpha-1,6 position.</text>
</comment>
<dbReference type="EC" id="2.4.1.18" evidence="10"/>
<dbReference type="GO" id="GO:0004553">
    <property type="term" value="F:hydrolase activity, hydrolyzing O-glycosyl compounds"/>
    <property type="evidence" value="ECO:0007669"/>
    <property type="project" value="InterPro"/>
</dbReference>
<dbReference type="GO" id="GO:0005829">
    <property type="term" value="C:cytosol"/>
    <property type="evidence" value="ECO:0007669"/>
    <property type="project" value="TreeGrafter"/>
</dbReference>
<feature type="active site" description="Proton donor" evidence="10 11">
    <location>
        <position position="471"/>
    </location>
</feature>
<dbReference type="EMBL" id="LN885086">
    <property type="protein sequence ID" value="CUQ64994.1"/>
    <property type="molecule type" value="Genomic_DNA"/>
</dbReference>
<keyword evidence="5 10" id="KW-0321">Glycogen metabolism</keyword>
<dbReference type="Pfam" id="PF02806">
    <property type="entry name" value="Alpha-amylase_C"/>
    <property type="match status" value="1"/>
</dbReference>
<dbReference type="NCBIfam" id="NF003811">
    <property type="entry name" value="PRK05402.1"/>
    <property type="match status" value="1"/>
</dbReference>
<dbReference type="InterPro" id="IPR004193">
    <property type="entry name" value="Glyco_hydro_13_N"/>
</dbReference>
<evidence type="ECO:0000313" key="13">
    <source>
        <dbReference type="EMBL" id="CUQ64994.1"/>
    </source>
</evidence>
<dbReference type="InterPro" id="IPR014756">
    <property type="entry name" value="Ig_E-set"/>
</dbReference>
<dbReference type="RefSeq" id="WP_062481545.1">
    <property type="nucleotide sequence ID" value="NZ_LN885086.1"/>
</dbReference>
<dbReference type="PANTHER" id="PTHR43651:SF3">
    <property type="entry name" value="1,4-ALPHA-GLUCAN-BRANCHING ENZYME"/>
    <property type="match status" value="1"/>
</dbReference>
<dbReference type="Gene3D" id="2.60.40.10">
    <property type="entry name" value="Immunoglobulins"/>
    <property type="match status" value="2"/>
</dbReference>
<dbReference type="InterPro" id="IPR006047">
    <property type="entry name" value="GH13_cat_dom"/>
</dbReference>
<keyword evidence="9 10" id="KW-0119">Carbohydrate metabolism</keyword>
<dbReference type="NCBIfam" id="TIGR01515">
    <property type="entry name" value="branching_enzym"/>
    <property type="match status" value="1"/>
</dbReference>
<dbReference type="InterPro" id="IPR017853">
    <property type="entry name" value="GH"/>
</dbReference>
<dbReference type="PANTHER" id="PTHR43651">
    <property type="entry name" value="1,4-ALPHA-GLUCAN-BRANCHING ENZYME"/>
    <property type="match status" value="1"/>
</dbReference>
<dbReference type="CDD" id="cd11322">
    <property type="entry name" value="AmyAc_Glg_BE"/>
    <property type="match status" value="1"/>
</dbReference>
<comment type="subunit">
    <text evidence="10">Monomer.</text>
</comment>
<keyword evidence="8 10" id="KW-0320">Glycogen biosynthesis</keyword>
<dbReference type="FunFam" id="2.60.40.1180:FF:000002">
    <property type="entry name" value="1,4-alpha-glucan branching enzyme GlgB"/>
    <property type="match status" value="1"/>
</dbReference>
<dbReference type="AlphaFoldDB" id="A0A0S4KTH6"/>
<evidence type="ECO:0000256" key="5">
    <source>
        <dbReference type="ARBA" id="ARBA00022600"/>
    </source>
</evidence>
<dbReference type="InterPro" id="IPR037439">
    <property type="entry name" value="Branching_enzy"/>
</dbReference>
<dbReference type="UniPathway" id="UPA00164"/>
<evidence type="ECO:0000256" key="11">
    <source>
        <dbReference type="PIRSR" id="PIRSR000463-1"/>
    </source>
</evidence>
<dbReference type="NCBIfam" id="NF008967">
    <property type="entry name" value="PRK12313.1"/>
    <property type="match status" value="1"/>
</dbReference>
<dbReference type="InterPro" id="IPR044143">
    <property type="entry name" value="GlgB_N_E_set_prok"/>
</dbReference>
<dbReference type="Pfam" id="PF02922">
    <property type="entry name" value="CBM_48"/>
    <property type="match status" value="1"/>
</dbReference>
<sequence>MSTPLHLEQDDLDRLIAGTHWNPRALLGPHPCTIDGRRRLVIRAWFPHAAQVSVIPTPMSPSLIPMIRLHEAGLFEAVVPEDTPVPLYRFTVTRRDGTVIETHDPYAFPPLLTDFELHLFAEGTWYRTYERLGSHVRGVEDVAGVHFVVWAPNAARVSVIGDFNRWDGRCHPMISRGATGLWELFVPDLQEDALYKYEILSRHNGALLVKADPYAYAGELRPRTASIVRDLSRYVWRDHDWMAARAHRNPLTAPLAIYEVHLGSWMRVPEEGDRWLTYQELAQKLIPYAKDLGYTHLELLPVTEHPFDGSWGYQSTGYFAATSRYGRPEEFMAFVDAAHQAGLGVIMDWSPAHFPDDPHGLATFDGTHLYDHADPRRGYHPDWHSRIFNYDRPEVRLFLLNSALFWLDRYHIDGLRVDAVASMLYLDYGRKPGEWIPNEFGGHENLGAVSFIKDLNVLVHREHPGAIMIAEESTAWPGVSRPTYAGGLGFTFKWNMGWMHDMLEYFARDPVHRRFHQDQITFGLLYAFSENFVLALSHDEVVHGKRSLLDKMPGDFWQRFANLRLLYSLMYGHPGKKMLFMGGEFGQWREWNHDRSLDWHLCDYEPHRGLQRLVRDLNHLHRTEPALHEADFDWSGFQWIDFHDTDNSVIAFLRKSPTTGRSVVCVYNLTPVPRHDYRIGVPESGWYRELLNSDAGRYGGSDVGNGGGISSSSLASHHFPYSLLLTLPPLAALFLKRE</sequence>
<dbReference type="SUPFAM" id="SSF51011">
    <property type="entry name" value="Glycosyl hydrolase domain"/>
    <property type="match status" value="1"/>
</dbReference>
<reference evidence="14" key="1">
    <citation type="submission" date="2015-09" db="EMBL/GenBank/DDBJ databases">
        <authorList>
            <person name="Daims H."/>
        </authorList>
    </citation>
    <scope>NUCLEOTIDE SEQUENCE [LARGE SCALE GENOMIC DNA]</scope>
</reference>
<dbReference type="PIRSF" id="PIRSF000463">
    <property type="entry name" value="GlgB"/>
    <property type="match status" value="1"/>
</dbReference>
<accession>A0A0S4KTH6</accession>
<evidence type="ECO:0000256" key="2">
    <source>
        <dbReference type="ARBA" id="ARBA00002953"/>
    </source>
</evidence>
<evidence type="ECO:0000256" key="1">
    <source>
        <dbReference type="ARBA" id="ARBA00000826"/>
    </source>
</evidence>
<dbReference type="Proteomes" id="UP000066284">
    <property type="component" value="Chromosome 1"/>
</dbReference>
<feature type="domain" description="Glycosyl hydrolase family 13 catalytic" evidence="12">
    <location>
        <begin position="259"/>
        <end position="621"/>
    </location>
</feature>
<dbReference type="InterPro" id="IPR006407">
    <property type="entry name" value="GlgB"/>
</dbReference>
<comment type="pathway">
    <text evidence="3 10">Glycan biosynthesis; glycogen biosynthesis.</text>
</comment>
<name>A0A0S4KTH6_9BACT</name>
<dbReference type="Pfam" id="PF00128">
    <property type="entry name" value="Alpha-amylase"/>
    <property type="match status" value="1"/>
</dbReference>
<evidence type="ECO:0000256" key="8">
    <source>
        <dbReference type="ARBA" id="ARBA00023056"/>
    </source>
</evidence>
<dbReference type="GO" id="GO:0003844">
    <property type="term" value="F:1,4-alpha-glucan branching enzyme activity"/>
    <property type="evidence" value="ECO:0007669"/>
    <property type="project" value="UniProtKB-UniRule"/>
</dbReference>
<protein>
    <recommendedName>
        <fullName evidence="10">1,4-alpha-glucan branching enzyme GlgB</fullName>
        <ecNumber evidence="10">2.4.1.18</ecNumber>
    </recommendedName>
    <alternativeName>
        <fullName evidence="10">1,4-alpha-D-glucan:1,4-alpha-D-glucan 6-glucosyl-transferase</fullName>
    </alternativeName>
    <alternativeName>
        <fullName evidence="10">Alpha-(1-&gt;4)-glucan branching enzyme</fullName>
    </alternativeName>
    <alternativeName>
        <fullName evidence="10">Glycogen branching enzyme</fullName>
        <shortName evidence="10">BE</shortName>
    </alternativeName>
</protein>
<dbReference type="SUPFAM" id="SSF81296">
    <property type="entry name" value="E set domains"/>
    <property type="match status" value="2"/>
</dbReference>
<comment type="similarity">
    <text evidence="4 10">Belongs to the glycosyl hydrolase 13 family. GlgB subfamily.</text>
</comment>
<evidence type="ECO:0000256" key="3">
    <source>
        <dbReference type="ARBA" id="ARBA00004964"/>
    </source>
</evidence>
<feature type="active site" description="Nucleophile" evidence="10 11">
    <location>
        <position position="418"/>
    </location>
</feature>
<dbReference type="InterPro" id="IPR013780">
    <property type="entry name" value="Glyco_hydro_b"/>
</dbReference>
<evidence type="ECO:0000256" key="4">
    <source>
        <dbReference type="ARBA" id="ARBA00009000"/>
    </source>
</evidence>
<dbReference type="InterPro" id="IPR013783">
    <property type="entry name" value="Ig-like_fold"/>
</dbReference>
<dbReference type="GO" id="GO:0005978">
    <property type="term" value="P:glycogen biosynthetic process"/>
    <property type="evidence" value="ECO:0007669"/>
    <property type="project" value="UniProtKB-UniRule"/>
</dbReference>
<dbReference type="GO" id="GO:0043169">
    <property type="term" value="F:cation binding"/>
    <property type="evidence" value="ECO:0007669"/>
    <property type="project" value="InterPro"/>
</dbReference>
<evidence type="ECO:0000259" key="12">
    <source>
        <dbReference type="SMART" id="SM00642"/>
    </source>
</evidence>
<dbReference type="STRING" id="1715989.NITINOP_0017"/>
<dbReference type="InterPro" id="IPR054169">
    <property type="entry name" value="GlgB_N"/>
</dbReference>
<dbReference type="OrthoDB" id="9800174at2"/>
<keyword evidence="7 10" id="KW-0808">Transferase</keyword>
<dbReference type="SMART" id="SM00642">
    <property type="entry name" value="Aamy"/>
    <property type="match status" value="1"/>
</dbReference>
<evidence type="ECO:0000313" key="14">
    <source>
        <dbReference type="Proteomes" id="UP000066284"/>
    </source>
</evidence>
<dbReference type="Gene3D" id="2.60.40.1180">
    <property type="entry name" value="Golgi alpha-mannosidase II"/>
    <property type="match status" value="1"/>
</dbReference>
<dbReference type="SUPFAM" id="SSF51445">
    <property type="entry name" value="(Trans)glycosidases"/>
    <property type="match status" value="1"/>
</dbReference>
<dbReference type="FunFam" id="3.20.20.80:FF:000003">
    <property type="entry name" value="1,4-alpha-glucan branching enzyme GlgB"/>
    <property type="match status" value="1"/>
</dbReference>
<dbReference type="FunFam" id="2.60.40.10:FF:000169">
    <property type="entry name" value="1,4-alpha-glucan branching enzyme GlgB"/>
    <property type="match status" value="1"/>
</dbReference>